<name>A0A7R7DUX9_9ACTN</name>
<dbReference type="EMBL" id="AP023355">
    <property type="protein sequence ID" value="BCJ38308.1"/>
    <property type="molecule type" value="Genomic_DNA"/>
</dbReference>
<accession>A0A7R7DUX9</accession>
<dbReference type="KEGG" id="atl:Athai_58110"/>
<feature type="signal peptide" evidence="1">
    <location>
        <begin position="1"/>
        <end position="20"/>
    </location>
</feature>
<dbReference type="RefSeq" id="WP_203964367.1">
    <property type="nucleotide sequence ID" value="NZ_AP023355.1"/>
</dbReference>
<evidence type="ECO:0000256" key="1">
    <source>
        <dbReference type="SAM" id="SignalP"/>
    </source>
</evidence>
<sequence length="279" mass="28533">MKGATRIVAGVVAASLGAIALVGTPAAAHPGTARTADARAAVMRWEAANLHGTGTSVRVQQVGNSRSDATQLEAETDKLNQVLRELIANTGFGTGSSNIPKAKLTTLLVNMITKNDPSIAPDVARKAAAALGDLVDVAMALDTKEIATLVEQSGPLSEAVTEIAGEVSTGQGPSPDAIAKLLTSGGAAGTAVLALLITGLTVYQASANLPQFNDLLDVIDPLSSDGAKVFHTLPSQLRAPEAEAALHVLAEFGRTLASIDIVKILKVAQHFTALLPQQS</sequence>
<proteinExistence type="predicted"/>
<gene>
    <name evidence="2" type="ORF">Athai_58110</name>
</gene>
<evidence type="ECO:0000313" key="3">
    <source>
        <dbReference type="Proteomes" id="UP000611640"/>
    </source>
</evidence>
<evidence type="ECO:0000313" key="2">
    <source>
        <dbReference type="EMBL" id="BCJ38308.1"/>
    </source>
</evidence>
<reference evidence="2 3" key="1">
    <citation type="submission" date="2020-08" db="EMBL/GenBank/DDBJ databases">
        <title>Whole genome shotgun sequence of Actinocatenispora thailandica NBRC 105041.</title>
        <authorList>
            <person name="Komaki H."/>
            <person name="Tamura T."/>
        </authorList>
    </citation>
    <scope>NUCLEOTIDE SEQUENCE [LARGE SCALE GENOMIC DNA]</scope>
    <source>
        <strain evidence="2 3">NBRC 105041</strain>
    </source>
</reference>
<dbReference type="AlphaFoldDB" id="A0A7R7DUX9"/>
<dbReference type="Proteomes" id="UP000611640">
    <property type="component" value="Chromosome"/>
</dbReference>
<feature type="chain" id="PRO_5039027232" description="Secreted protein" evidence="1">
    <location>
        <begin position="21"/>
        <end position="279"/>
    </location>
</feature>
<organism evidence="2 3">
    <name type="scientific">Actinocatenispora thailandica</name>
    <dbReference type="NCBI Taxonomy" id="227318"/>
    <lineage>
        <taxon>Bacteria</taxon>
        <taxon>Bacillati</taxon>
        <taxon>Actinomycetota</taxon>
        <taxon>Actinomycetes</taxon>
        <taxon>Micromonosporales</taxon>
        <taxon>Micromonosporaceae</taxon>
        <taxon>Actinocatenispora</taxon>
    </lineage>
</organism>
<evidence type="ECO:0008006" key="4">
    <source>
        <dbReference type="Google" id="ProtNLM"/>
    </source>
</evidence>
<keyword evidence="1" id="KW-0732">Signal</keyword>
<keyword evidence="3" id="KW-1185">Reference proteome</keyword>
<protein>
    <recommendedName>
        <fullName evidence="4">Secreted protein</fullName>
    </recommendedName>
</protein>